<dbReference type="GO" id="GO:0008168">
    <property type="term" value="F:methyltransferase activity"/>
    <property type="evidence" value="ECO:0007669"/>
    <property type="project" value="UniProtKB-KW"/>
</dbReference>
<sequence>MYSPNYRKRYEEFLKADYPKILFTNNKDLFRALSLLGIELIGLHVLNQESLNYSFEKLKDATIGESCYKEAHERNPIIKKPSHNEPEQRLYINPSAYFVGVSQEIYDYRIGGYCVLDKYLKSHKDEPCDFNHVSNIIKVIAHTIEIQKTLGFLTSDLPHLKGNDSEALMQEILQNPPPPPFNTNIALILSRQAKAIGDFDFDAAFISTKASDLNICYGGGGSAFPLFCLI</sequence>
<dbReference type="EMBL" id="AMOT01000005">
    <property type="protein sequence ID" value="EKE85154.1"/>
    <property type="molecule type" value="Genomic_DNA"/>
</dbReference>
<accession>K2KS68</accession>
<dbReference type="PATRIC" id="fig|1145113.3.peg.1392"/>
<protein>
    <submittedName>
        <fullName evidence="2">Putative adenine specific DNA methyltransferase 2</fullName>
    </submittedName>
</protein>
<keyword evidence="2" id="KW-0808">Transferase</keyword>
<proteinExistence type="predicted"/>
<dbReference type="InterPro" id="IPR041635">
    <property type="entry name" value="Type_ISP_LLaBIII_C"/>
</dbReference>
<dbReference type="GO" id="GO:0032259">
    <property type="term" value="P:methylation"/>
    <property type="evidence" value="ECO:0007669"/>
    <property type="project" value="UniProtKB-KW"/>
</dbReference>
<evidence type="ECO:0000259" key="1">
    <source>
        <dbReference type="Pfam" id="PF18135"/>
    </source>
</evidence>
<feature type="domain" description="Type ISP restriction-modification enzyme LLaBIII C-terminal specificity" evidence="1">
    <location>
        <begin position="2"/>
        <end position="131"/>
    </location>
</feature>
<name>K2KS68_HELPX</name>
<evidence type="ECO:0000313" key="2">
    <source>
        <dbReference type="EMBL" id="EKE85154.1"/>
    </source>
</evidence>
<dbReference type="Proteomes" id="UP000006759">
    <property type="component" value="Unassembled WGS sequence"/>
</dbReference>
<gene>
    <name evidence="2" type="ORF">OUI_1424</name>
</gene>
<evidence type="ECO:0000313" key="3">
    <source>
        <dbReference type="Proteomes" id="UP000006759"/>
    </source>
</evidence>
<dbReference type="AlphaFoldDB" id="K2KS68"/>
<reference evidence="2 3" key="1">
    <citation type="submission" date="2012-08" db="EMBL/GenBank/DDBJ databases">
        <title>Comparative Sequence Analysis of H. pylori isolates.</title>
        <authorList>
            <person name="Blanchard T.G."/>
            <person name="Czinn S.J."/>
            <person name="McCracken C.M."/>
            <person name="Abolude K.A."/>
            <person name="Shefchek K.S."/>
            <person name="Maroo A.M."/>
            <person name="Santana-Cruz I.S."/>
            <person name="Tallon L.J."/>
            <person name="Ficke F.W.F."/>
        </authorList>
    </citation>
    <scope>NUCLEOTIDE SEQUENCE [LARGE SCALE GENOMIC DNA]</scope>
    <source>
        <strain evidence="2 3">R036d</strain>
    </source>
</reference>
<keyword evidence="2" id="KW-0489">Methyltransferase</keyword>
<organism evidence="2 3">
    <name type="scientific">Helicobacter pylori R036d</name>
    <dbReference type="NCBI Taxonomy" id="1145113"/>
    <lineage>
        <taxon>Bacteria</taxon>
        <taxon>Pseudomonadati</taxon>
        <taxon>Campylobacterota</taxon>
        <taxon>Epsilonproteobacteria</taxon>
        <taxon>Campylobacterales</taxon>
        <taxon>Helicobacteraceae</taxon>
        <taxon>Helicobacter</taxon>
    </lineage>
</organism>
<dbReference type="Pfam" id="PF18135">
    <property type="entry name" value="Type_ISP_C"/>
    <property type="match status" value="1"/>
</dbReference>
<comment type="caution">
    <text evidence="2">The sequence shown here is derived from an EMBL/GenBank/DDBJ whole genome shotgun (WGS) entry which is preliminary data.</text>
</comment>